<evidence type="ECO:0000259" key="16">
    <source>
        <dbReference type="PROSITE" id="PS50001"/>
    </source>
</evidence>
<dbReference type="PRINTS" id="PR00401">
    <property type="entry name" value="SH2DOMAIN"/>
</dbReference>
<evidence type="ECO:0000256" key="15">
    <source>
        <dbReference type="SAM" id="MobiDB-lite"/>
    </source>
</evidence>
<dbReference type="SMART" id="SM00252">
    <property type="entry name" value="SH2"/>
    <property type="match status" value="1"/>
</dbReference>
<dbReference type="InterPro" id="IPR020635">
    <property type="entry name" value="Tyr_kinase_cat_dom"/>
</dbReference>
<dbReference type="PROSITE" id="PS50011">
    <property type="entry name" value="PROTEIN_KINASE_DOM"/>
    <property type="match status" value="1"/>
</dbReference>
<feature type="domain" description="SH2" evidence="16">
    <location>
        <begin position="154"/>
        <end position="253"/>
    </location>
</feature>
<dbReference type="EC" id="2.7.10.2" evidence="14"/>
<evidence type="ECO:0000256" key="13">
    <source>
        <dbReference type="PROSITE-ProRule" id="PRU10141"/>
    </source>
</evidence>
<protein>
    <recommendedName>
        <fullName evidence="14">Tyrosine-protein kinase</fullName>
        <ecNumber evidence="14">2.7.10.2</ecNumber>
    </recommendedName>
</protein>
<evidence type="ECO:0000256" key="11">
    <source>
        <dbReference type="PROSITE-ProRule" id="PRU00191"/>
    </source>
</evidence>
<dbReference type="SUPFAM" id="SSF50044">
    <property type="entry name" value="SH3-domain"/>
    <property type="match status" value="1"/>
</dbReference>
<dbReference type="Pfam" id="PF14604">
    <property type="entry name" value="SH3_9"/>
    <property type="match status" value="1"/>
</dbReference>
<evidence type="ECO:0000313" key="19">
    <source>
        <dbReference type="Proteomes" id="UP000492821"/>
    </source>
</evidence>
<dbReference type="GO" id="GO:0005524">
    <property type="term" value="F:ATP binding"/>
    <property type="evidence" value="ECO:0007669"/>
    <property type="project" value="UniProtKB-UniRule"/>
</dbReference>
<dbReference type="PROSITE" id="PS50002">
    <property type="entry name" value="SH3"/>
    <property type="match status" value="1"/>
</dbReference>
<dbReference type="SMART" id="SM00326">
    <property type="entry name" value="SH3"/>
    <property type="match status" value="1"/>
</dbReference>
<evidence type="ECO:0000256" key="4">
    <source>
        <dbReference type="ARBA" id="ARBA00022741"/>
    </source>
</evidence>
<evidence type="ECO:0000256" key="9">
    <source>
        <dbReference type="ARBA" id="ARBA00051245"/>
    </source>
</evidence>
<feature type="binding site" evidence="13">
    <location>
        <position position="306"/>
    </location>
    <ligand>
        <name>ATP</name>
        <dbReference type="ChEBI" id="CHEBI:30616"/>
    </ligand>
</feature>
<keyword evidence="2" id="KW-0597">Phosphoprotein</keyword>
<keyword evidence="1 12" id="KW-0728">SH3 domain</keyword>
<dbReference type="PROSITE" id="PS50001">
    <property type="entry name" value="SH2"/>
    <property type="match status" value="1"/>
</dbReference>
<feature type="domain" description="SH3" evidence="17">
    <location>
        <begin position="86"/>
        <end position="148"/>
    </location>
</feature>
<organism evidence="19 20">
    <name type="scientific">Panagrellus redivivus</name>
    <name type="common">Microworm</name>
    <dbReference type="NCBI Taxonomy" id="6233"/>
    <lineage>
        <taxon>Eukaryota</taxon>
        <taxon>Metazoa</taxon>
        <taxon>Ecdysozoa</taxon>
        <taxon>Nematoda</taxon>
        <taxon>Chromadorea</taxon>
        <taxon>Rhabditida</taxon>
        <taxon>Tylenchina</taxon>
        <taxon>Panagrolaimomorpha</taxon>
        <taxon>Panagrolaimoidea</taxon>
        <taxon>Panagrolaimidae</taxon>
        <taxon>Panagrellus</taxon>
    </lineage>
</organism>
<dbReference type="InterPro" id="IPR008266">
    <property type="entry name" value="Tyr_kinase_AS"/>
</dbReference>
<dbReference type="FunFam" id="1.10.510.10:FF:000399">
    <property type="entry name" value="Tyrosine-protein kinase"/>
    <property type="match status" value="1"/>
</dbReference>
<dbReference type="PANTHER" id="PTHR24418">
    <property type="entry name" value="TYROSINE-PROTEIN KINASE"/>
    <property type="match status" value="1"/>
</dbReference>
<dbReference type="InterPro" id="IPR000719">
    <property type="entry name" value="Prot_kinase_dom"/>
</dbReference>
<evidence type="ECO:0000256" key="8">
    <source>
        <dbReference type="ARBA" id="ARBA00023137"/>
    </source>
</evidence>
<reference evidence="20" key="2">
    <citation type="submission" date="2020-10" db="UniProtKB">
        <authorList>
            <consortium name="WormBaseParasite"/>
        </authorList>
    </citation>
    <scope>IDENTIFICATION</scope>
</reference>
<dbReference type="FunFam" id="3.30.200.20:FF:000053">
    <property type="entry name" value="Tyrosine-protein kinase"/>
    <property type="match status" value="1"/>
</dbReference>
<dbReference type="AlphaFoldDB" id="A0A7E4UQV0"/>
<dbReference type="InterPro" id="IPR050198">
    <property type="entry name" value="Non-receptor_tyrosine_kinases"/>
</dbReference>
<accession>A0A7E4UQV0</accession>
<dbReference type="SUPFAM" id="SSF56112">
    <property type="entry name" value="Protein kinase-like (PK-like)"/>
    <property type="match status" value="1"/>
</dbReference>
<dbReference type="CDD" id="cd11845">
    <property type="entry name" value="SH3_Src_like"/>
    <property type="match status" value="1"/>
</dbReference>
<evidence type="ECO:0000256" key="14">
    <source>
        <dbReference type="RuleBase" id="RU362096"/>
    </source>
</evidence>
<evidence type="ECO:0000256" key="1">
    <source>
        <dbReference type="ARBA" id="ARBA00022443"/>
    </source>
</evidence>
<dbReference type="InterPro" id="IPR036028">
    <property type="entry name" value="SH3-like_dom_sf"/>
</dbReference>
<comment type="similarity">
    <text evidence="10">Belongs to the protein kinase superfamily. Tyr protein kinase family. SRC subfamily.</text>
</comment>
<dbReference type="GO" id="GO:0048565">
    <property type="term" value="P:digestive tract development"/>
    <property type="evidence" value="ECO:0007669"/>
    <property type="project" value="UniProtKB-ARBA"/>
</dbReference>
<dbReference type="PROSITE" id="PS00107">
    <property type="entry name" value="PROTEIN_KINASE_ATP"/>
    <property type="match status" value="1"/>
</dbReference>
<dbReference type="InterPro" id="IPR011009">
    <property type="entry name" value="Kinase-like_dom_sf"/>
</dbReference>
<reference evidence="19" key="1">
    <citation type="journal article" date="2013" name="Genetics">
        <title>The draft genome and transcriptome of Panagrellus redivivus are shaped by the harsh demands of a free-living lifestyle.</title>
        <authorList>
            <person name="Srinivasan J."/>
            <person name="Dillman A.R."/>
            <person name="Macchietto M.G."/>
            <person name="Heikkinen L."/>
            <person name="Lakso M."/>
            <person name="Fracchia K.M."/>
            <person name="Antoshechkin I."/>
            <person name="Mortazavi A."/>
            <person name="Wong G."/>
            <person name="Sternberg P.W."/>
        </authorList>
    </citation>
    <scope>NUCLEOTIDE SEQUENCE [LARGE SCALE GENOMIC DNA]</scope>
    <source>
        <strain evidence="19">MT8872</strain>
    </source>
</reference>
<dbReference type="InterPro" id="IPR001245">
    <property type="entry name" value="Ser-Thr/Tyr_kinase_cat_dom"/>
</dbReference>
<comment type="catalytic activity">
    <reaction evidence="9 14">
        <text>L-tyrosyl-[protein] + ATP = O-phospho-L-tyrosyl-[protein] + ADP + H(+)</text>
        <dbReference type="Rhea" id="RHEA:10596"/>
        <dbReference type="Rhea" id="RHEA-COMP:10136"/>
        <dbReference type="Rhea" id="RHEA-COMP:20101"/>
        <dbReference type="ChEBI" id="CHEBI:15378"/>
        <dbReference type="ChEBI" id="CHEBI:30616"/>
        <dbReference type="ChEBI" id="CHEBI:46858"/>
        <dbReference type="ChEBI" id="CHEBI:61978"/>
        <dbReference type="ChEBI" id="CHEBI:456216"/>
        <dbReference type="EC" id="2.7.10.2"/>
    </reaction>
</comment>
<keyword evidence="3 14" id="KW-0808">Transferase</keyword>
<sequence>MGSCFSRPPRDPGQPLVATGGPATANGHPINAGHRMLAQMSLYKDDSFHRKISAHANGNTLYHVSSPHLPHGHGTMGSNTSRGGQPHQIKVIALYPYESRVDGDISFAKDDVMLLLDEGLSNADWWYVKHPKNGTGFAPRNFIARTDSVETQEWYAGHIARSMAEKLVCAPHLPRGTFLVRRRDQDNEYALTINDTMDNHRRGPAVKHYKIKPFDDGCGYYITTKQVFPTVQDLVSFYTESSAGLCCKLTYPAPRIAPQRTDLSSDTRTNWEIPRSEVRRLEKLGNGNFGEVYFGRWRDIVDVAIKTLKPGTMSKEAFLREAQIMKQCNHPKLVKLYAVCTREEPLYIVTEFMRNGSLVEYLKKPDQNISQNALIDISAQIAFGMMYLEGLKLVHRDLAARNILVGEIISGVPDVKIADFGLARTLMEENIYEAATGAKFPIKWTAIESAIYGNFTTKSDVWSYGILLYEIFTRSAPYPGMSNKQVIEEVERGYRMPRAPEIDEPVYAQMLKCWDVNPEARPTFEYLHHFFDDYFVAAQPSYVPSSVDEPSSFGAYRR</sequence>
<dbReference type="InterPro" id="IPR000980">
    <property type="entry name" value="SH2"/>
</dbReference>
<keyword evidence="19" id="KW-1185">Reference proteome</keyword>
<dbReference type="Proteomes" id="UP000492821">
    <property type="component" value="Unassembled WGS sequence"/>
</dbReference>
<dbReference type="WBParaSite" id="Pan_g11679.t1">
    <property type="protein sequence ID" value="Pan_g11679.t1"/>
    <property type="gene ID" value="Pan_g11679"/>
</dbReference>
<evidence type="ECO:0000256" key="10">
    <source>
        <dbReference type="ARBA" id="ARBA00061539"/>
    </source>
</evidence>
<dbReference type="InterPro" id="IPR001452">
    <property type="entry name" value="SH3_domain"/>
</dbReference>
<name>A0A7E4UQV0_PANRE</name>
<keyword evidence="6 13" id="KW-0067">ATP-binding</keyword>
<keyword evidence="8 14" id="KW-0829">Tyrosine-protein kinase</keyword>
<feature type="domain" description="Protein kinase" evidence="18">
    <location>
        <begin position="278"/>
        <end position="531"/>
    </location>
</feature>
<dbReference type="Pfam" id="PF07714">
    <property type="entry name" value="PK_Tyr_Ser-Thr"/>
    <property type="match status" value="1"/>
</dbReference>
<dbReference type="Gene3D" id="1.10.510.10">
    <property type="entry name" value="Transferase(Phosphotransferase) domain 1"/>
    <property type="match status" value="1"/>
</dbReference>
<keyword evidence="7 11" id="KW-0727">SH2 domain</keyword>
<keyword evidence="5 14" id="KW-0418">Kinase</keyword>
<evidence type="ECO:0000259" key="18">
    <source>
        <dbReference type="PROSITE" id="PS50011"/>
    </source>
</evidence>
<dbReference type="Gene3D" id="3.30.505.10">
    <property type="entry name" value="SH2 domain"/>
    <property type="match status" value="1"/>
</dbReference>
<dbReference type="Gene3D" id="2.30.30.40">
    <property type="entry name" value="SH3 Domains"/>
    <property type="match status" value="1"/>
</dbReference>
<evidence type="ECO:0000259" key="17">
    <source>
        <dbReference type="PROSITE" id="PS50002"/>
    </source>
</evidence>
<dbReference type="SMART" id="SM00219">
    <property type="entry name" value="TyrKc"/>
    <property type="match status" value="1"/>
</dbReference>
<evidence type="ECO:0000256" key="2">
    <source>
        <dbReference type="ARBA" id="ARBA00022553"/>
    </source>
</evidence>
<evidence type="ECO:0000256" key="6">
    <source>
        <dbReference type="ARBA" id="ARBA00022840"/>
    </source>
</evidence>
<evidence type="ECO:0000313" key="20">
    <source>
        <dbReference type="WBParaSite" id="Pan_g11679.t1"/>
    </source>
</evidence>
<feature type="region of interest" description="Disordered" evidence="15">
    <location>
        <begin position="61"/>
        <end position="85"/>
    </location>
</feature>
<dbReference type="Pfam" id="PF00017">
    <property type="entry name" value="SH2"/>
    <property type="match status" value="1"/>
</dbReference>
<evidence type="ECO:0000256" key="7">
    <source>
        <dbReference type="ARBA" id="ARBA00022999"/>
    </source>
</evidence>
<evidence type="ECO:0000256" key="12">
    <source>
        <dbReference type="PROSITE-ProRule" id="PRU00192"/>
    </source>
</evidence>
<dbReference type="InterPro" id="IPR017441">
    <property type="entry name" value="Protein_kinase_ATP_BS"/>
</dbReference>
<proteinExistence type="inferred from homology"/>
<evidence type="ECO:0000256" key="5">
    <source>
        <dbReference type="ARBA" id="ARBA00022777"/>
    </source>
</evidence>
<dbReference type="SUPFAM" id="SSF55550">
    <property type="entry name" value="SH2 domain"/>
    <property type="match status" value="1"/>
</dbReference>
<feature type="region of interest" description="Disordered" evidence="15">
    <location>
        <begin position="1"/>
        <end position="30"/>
    </location>
</feature>
<dbReference type="GO" id="GO:0004715">
    <property type="term" value="F:non-membrane spanning protein tyrosine kinase activity"/>
    <property type="evidence" value="ECO:0007669"/>
    <property type="project" value="UniProtKB-EC"/>
</dbReference>
<dbReference type="InterPro" id="IPR036860">
    <property type="entry name" value="SH2_dom_sf"/>
</dbReference>
<keyword evidence="4 13" id="KW-0547">Nucleotide-binding</keyword>
<dbReference type="PRINTS" id="PR00109">
    <property type="entry name" value="TYRKINASE"/>
</dbReference>
<dbReference type="PROSITE" id="PS00109">
    <property type="entry name" value="PROTEIN_KINASE_TYR"/>
    <property type="match status" value="1"/>
</dbReference>
<evidence type="ECO:0000256" key="3">
    <source>
        <dbReference type="ARBA" id="ARBA00022679"/>
    </source>
</evidence>